<dbReference type="AlphaFoldDB" id="A0A6G5QEL3"/>
<proteinExistence type="predicted"/>
<evidence type="ECO:0000313" key="3">
    <source>
        <dbReference type="Proteomes" id="UP000503264"/>
    </source>
</evidence>
<dbReference type="Proteomes" id="UP000503264">
    <property type="component" value="Chromosome"/>
</dbReference>
<reference evidence="1 3" key="1">
    <citation type="submission" date="2016-07" db="EMBL/GenBank/DDBJ databases">
        <title>Comparative genomics of the Campylobacter concisus group.</title>
        <authorList>
            <person name="Miller W.G."/>
            <person name="Yee E."/>
            <person name="Chapman M.H."/>
            <person name="Huynh S."/>
            <person name="Bono J.L."/>
            <person name="On S.L.W."/>
            <person name="StLeger J."/>
            <person name="Foster G."/>
            <person name="Parker C.T."/>
        </authorList>
    </citation>
    <scope>NUCLEOTIDE SEQUENCE [LARGE SCALE GENOMIC DNA]</scope>
    <source>
        <strain evidence="1 3">CCUG 21559</strain>
    </source>
</reference>
<keyword evidence="3" id="KW-1185">Reference proteome</keyword>
<protein>
    <submittedName>
        <fullName evidence="1">Uncharacterized protein</fullName>
    </submittedName>
</protein>
<gene>
    <name evidence="1" type="ORF">CMUC_0306</name>
    <name evidence="2" type="ORF">CMUC_0920</name>
</gene>
<dbReference type="RefSeq" id="WP_171993373.1">
    <property type="nucleotide sequence ID" value="NZ_CP012542.1"/>
</dbReference>
<dbReference type="EMBL" id="CP012542">
    <property type="protein sequence ID" value="QCD44709.1"/>
    <property type="molecule type" value="Genomic_DNA"/>
</dbReference>
<organism evidence="1 3">
    <name type="scientific">Campylobacter mucosalis CCUG 21559</name>
    <dbReference type="NCBI Taxonomy" id="1032067"/>
    <lineage>
        <taxon>Bacteria</taxon>
        <taxon>Pseudomonadati</taxon>
        <taxon>Campylobacterota</taxon>
        <taxon>Epsilonproteobacteria</taxon>
        <taxon>Campylobacterales</taxon>
        <taxon>Campylobacteraceae</taxon>
        <taxon>Campylobacter</taxon>
    </lineage>
</organism>
<evidence type="ECO:0000313" key="2">
    <source>
        <dbReference type="EMBL" id="QCD44709.1"/>
    </source>
</evidence>
<accession>A0A6G5QEL3</accession>
<sequence>MLSKRAKEILLFKGKSGILIPDDEILSELFLEAMLYVASKCTPSELMERYRSPKMQVFRNLANETFIRIPKKPDFKSDTEHLQIDEELSYAVIYEVLYLLNKEPFNRQQSLEIIAQYNANEGLSIDDVR</sequence>
<name>A0A6G5QEL3_9BACT</name>
<dbReference type="EMBL" id="CP012542">
    <property type="protein sequence ID" value="QCD44120.1"/>
    <property type="molecule type" value="Genomic_DNA"/>
</dbReference>
<evidence type="ECO:0000313" key="1">
    <source>
        <dbReference type="EMBL" id="QCD44120.1"/>
    </source>
</evidence>